<feature type="compositionally biased region" description="Basic and acidic residues" evidence="1">
    <location>
        <begin position="102"/>
        <end position="119"/>
    </location>
</feature>
<dbReference type="AlphaFoldDB" id="W9S104"/>
<organism evidence="2 3">
    <name type="scientific">Morus notabilis</name>
    <dbReference type="NCBI Taxonomy" id="981085"/>
    <lineage>
        <taxon>Eukaryota</taxon>
        <taxon>Viridiplantae</taxon>
        <taxon>Streptophyta</taxon>
        <taxon>Embryophyta</taxon>
        <taxon>Tracheophyta</taxon>
        <taxon>Spermatophyta</taxon>
        <taxon>Magnoliopsida</taxon>
        <taxon>eudicotyledons</taxon>
        <taxon>Gunneridae</taxon>
        <taxon>Pentapetalae</taxon>
        <taxon>rosids</taxon>
        <taxon>fabids</taxon>
        <taxon>Rosales</taxon>
        <taxon>Moraceae</taxon>
        <taxon>Moreae</taxon>
        <taxon>Morus</taxon>
    </lineage>
</organism>
<feature type="compositionally biased region" description="Basic and acidic residues" evidence="1">
    <location>
        <begin position="73"/>
        <end position="89"/>
    </location>
</feature>
<evidence type="ECO:0000313" key="2">
    <source>
        <dbReference type="EMBL" id="EXC03764.1"/>
    </source>
</evidence>
<feature type="region of interest" description="Disordered" evidence="1">
    <location>
        <begin position="70"/>
        <end position="119"/>
    </location>
</feature>
<dbReference type="Proteomes" id="UP000030645">
    <property type="component" value="Unassembled WGS sequence"/>
</dbReference>
<keyword evidence="3" id="KW-1185">Reference proteome</keyword>
<dbReference type="EMBL" id="KE345389">
    <property type="protein sequence ID" value="EXC03764.1"/>
    <property type="molecule type" value="Genomic_DNA"/>
</dbReference>
<accession>W9S104</accession>
<protein>
    <submittedName>
        <fullName evidence="2">Uncharacterized protein</fullName>
    </submittedName>
</protein>
<gene>
    <name evidence="2" type="ORF">L484_001492</name>
</gene>
<sequence>MHTFEFKSRIETLKLQRKNSYPQAQQTGKIPMNKHDFITETSIDENFGGTFLKFLETKSRIEIFWRPRQRKKKGEDLVEAKERRREGRRGGAARFGGRRRGREGAERRDETLAVDISERDRDPAERQAMVVWFVVLEMKSQFTDVAAKLEE</sequence>
<evidence type="ECO:0000256" key="1">
    <source>
        <dbReference type="SAM" id="MobiDB-lite"/>
    </source>
</evidence>
<proteinExistence type="predicted"/>
<name>W9S104_9ROSA</name>
<reference evidence="3" key="1">
    <citation type="submission" date="2013-01" db="EMBL/GenBank/DDBJ databases">
        <title>Draft Genome Sequence of a Mulberry Tree, Morus notabilis C.K. Schneid.</title>
        <authorList>
            <person name="He N."/>
            <person name="Zhao S."/>
        </authorList>
    </citation>
    <scope>NUCLEOTIDE SEQUENCE</scope>
</reference>
<evidence type="ECO:0000313" key="3">
    <source>
        <dbReference type="Proteomes" id="UP000030645"/>
    </source>
</evidence>